<dbReference type="Proteomes" id="UP000694844">
    <property type="component" value="Chromosome 10"/>
</dbReference>
<feature type="region of interest" description="Disordered" evidence="1">
    <location>
        <begin position="1"/>
        <end position="68"/>
    </location>
</feature>
<proteinExistence type="predicted"/>
<feature type="compositionally biased region" description="Low complexity" evidence="1">
    <location>
        <begin position="49"/>
        <end position="58"/>
    </location>
</feature>
<evidence type="ECO:0000313" key="3">
    <source>
        <dbReference type="RefSeq" id="XP_022311121.1"/>
    </source>
</evidence>
<dbReference type="GeneID" id="111116421"/>
<accession>A0A8B8C8K3</accession>
<dbReference type="RefSeq" id="XP_022311121.1">
    <property type="nucleotide sequence ID" value="XM_022455413.1"/>
</dbReference>
<gene>
    <name evidence="3" type="primary">LOC111116421</name>
</gene>
<reference evidence="3" key="1">
    <citation type="submission" date="2025-08" db="UniProtKB">
        <authorList>
            <consortium name="RefSeq"/>
        </authorList>
    </citation>
    <scope>IDENTIFICATION</scope>
    <source>
        <tissue evidence="3">Whole sample</tissue>
    </source>
</reference>
<dbReference type="AlphaFoldDB" id="A0A8B8C8K3"/>
<protein>
    <submittedName>
        <fullName evidence="3">Uncharacterized protein LOC111116421</fullName>
    </submittedName>
</protein>
<dbReference type="KEGG" id="cvn:111116421"/>
<evidence type="ECO:0000256" key="1">
    <source>
        <dbReference type="SAM" id="MobiDB-lite"/>
    </source>
</evidence>
<sequence>MSHNAKYYRKKIKSSTSHGSMRIDMMLKRANTLEPTSSFEDKQSDSNSRENSSSTTDSLEMDETVQVNNDEVEPTNTAVSMERQNLRLVRASLLLKQWILHEKIRQLAVHYGRPLEDNFKGNQTVCQPVFQQNIMEQQFLAFKHQMFLLRQRASEEELADPLFLLRTLSGDPILQRTYPSIFYLLTLAALIPSSTACVECLFSLMNSLCTPIRSTLTSKTWIAC</sequence>
<keyword evidence="2" id="KW-1185">Reference proteome</keyword>
<feature type="compositionally biased region" description="Basic and acidic residues" evidence="1">
    <location>
        <begin position="39"/>
        <end position="48"/>
    </location>
</feature>
<feature type="compositionally biased region" description="Basic residues" evidence="1">
    <location>
        <begin position="1"/>
        <end position="13"/>
    </location>
</feature>
<dbReference type="OrthoDB" id="6159421at2759"/>
<organism evidence="2 3">
    <name type="scientific">Crassostrea virginica</name>
    <name type="common">Eastern oyster</name>
    <dbReference type="NCBI Taxonomy" id="6565"/>
    <lineage>
        <taxon>Eukaryota</taxon>
        <taxon>Metazoa</taxon>
        <taxon>Spiralia</taxon>
        <taxon>Lophotrochozoa</taxon>
        <taxon>Mollusca</taxon>
        <taxon>Bivalvia</taxon>
        <taxon>Autobranchia</taxon>
        <taxon>Pteriomorphia</taxon>
        <taxon>Ostreida</taxon>
        <taxon>Ostreoidea</taxon>
        <taxon>Ostreidae</taxon>
        <taxon>Crassostrea</taxon>
    </lineage>
</organism>
<name>A0A8B8C8K3_CRAVI</name>
<evidence type="ECO:0000313" key="2">
    <source>
        <dbReference type="Proteomes" id="UP000694844"/>
    </source>
</evidence>